<keyword evidence="1" id="KW-0472">Membrane</keyword>
<dbReference type="EMBL" id="UOES01000277">
    <property type="protein sequence ID" value="VAW27643.1"/>
    <property type="molecule type" value="Genomic_DNA"/>
</dbReference>
<dbReference type="Gene3D" id="1.10.150.280">
    <property type="entry name" value="AF1531-like domain"/>
    <property type="match status" value="2"/>
</dbReference>
<evidence type="ECO:0000256" key="1">
    <source>
        <dbReference type="SAM" id="Phobius"/>
    </source>
</evidence>
<dbReference type="SUPFAM" id="SSF47781">
    <property type="entry name" value="RuvA domain 2-like"/>
    <property type="match status" value="3"/>
</dbReference>
<dbReference type="PANTHER" id="PTHR21180:SF32">
    <property type="entry name" value="ENDONUCLEASE_EXONUCLEASE_PHOSPHATASE FAMILY DOMAIN-CONTAINING PROTEIN 1"/>
    <property type="match status" value="1"/>
</dbReference>
<proteinExistence type="predicted"/>
<evidence type="ECO:0000313" key="2">
    <source>
        <dbReference type="EMBL" id="VAW27643.1"/>
    </source>
</evidence>
<dbReference type="InterPro" id="IPR010994">
    <property type="entry name" value="RuvA_2-like"/>
</dbReference>
<dbReference type="PANTHER" id="PTHR21180">
    <property type="entry name" value="ENDONUCLEASE/EXONUCLEASE/PHOSPHATASE FAMILY DOMAIN-CONTAINING PROTEIN 1"/>
    <property type="match status" value="1"/>
</dbReference>
<dbReference type="AlphaFoldDB" id="A0A3B0UH21"/>
<evidence type="ECO:0008006" key="3">
    <source>
        <dbReference type="Google" id="ProtNLM"/>
    </source>
</evidence>
<keyword evidence="1" id="KW-0812">Transmembrane</keyword>
<dbReference type="Pfam" id="PF12836">
    <property type="entry name" value="HHH_3"/>
    <property type="match status" value="3"/>
</dbReference>
<gene>
    <name evidence="2" type="ORF">MNBD_BACTEROID06-1594</name>
</gene>
<name>A0A3B0UH21_9ZZZZ</name>
<keyword evidence="1" id="KW-1133">Transmembrane helix</keyword>
<reference evidence="2" key="1">
    <citation type="submission" date="2018-06" db="EMBL/GenBank/DDBJ databases">
        <authorList>
            <person name="Zhirakovskaya E."/>
        </authorList>
    </citation>
    <scope>NUCLEOTIDE SEQUENCE</scope>
</reference>
<organism evidence="2">
    <name type="scientific">hydrothermal vent metagenome</name>
    <dbReference type="NCBI Taxonomy" id="652676"/>
    <lineage>
        <taxon>unclassified sequences</taxon>
        <taxon>metagenomes</taxon>
        <taxon>ecological metagenomes</taxon>
    </lineage>
</organism>
<protein>
    <recommendedName>
        <fullName evidence="3">Glutamate synthase [NADPH] large chain</fullName>
    </recommendedName>
</protein>
<sequence length="297" mass="34100">MWVKIFGTSSSEFAGFRLLVFTALFCSLGLALVNYFSKSYYNNYKRDAKKLDSLLLVINRNEPKIQPAVKIFILEKFDPNSVSEEKLVNFGFPTWLAKRLVKYRASGARFSKPTDLLKLYGFSDSLYARIEPYITIKPSLKLKKPAQKLAKSHKEENPKKRKKPLPIFNLNTADTSIFQTINGVGSKLSNRIIEYRISLGGFVSKNQLYQIYKLDSTVVEKISSNSIITIDFEPVKININKATKEQLAAHPYINWTQAKLIIAYRNQHGAFKKLNDIQKVYSIDEDWTKKNAPYLSF</sequence>
<accession>A0A3B0UH21</accession>
<dbReference type="InterPro" id="IPR051675">
    <property type="entry name" value="Endo/Exo/Phosphatase_dom_1"/>
</dbReference>
<feature type="transmembrane region" description="Helical" evidence="1">
    <location>
        <begin position="16"/>
        <end position="36"/>
    </location>
</feature>